<sequence>MKKYLIIICSFFYIIFSSQVVINSKNKQPISNVATLSKNGQILGVSDKDGKITISTKENEYRVLDSDTIELTHTNFETQRMIWKKFKSQATFSLNPVENIEEVVVYAQNPNYLVLRAYFISYQLIDDTPQSFSDGIIEYYISLSKNKIINYNILETRIYKNTAFIYDFYKKMGNTTLSMGSQILPFSFNEEVLLNRWNDFNITQNDEIKLKDKIIGNIEKNNNSSNIFIEYYTPSRIREQSLLGMSSKVVNYNISESFYSDDPSIKNIQTISKYYKSFITQKKNSFKYELIQNVQILGRKFLSKNDFEKLKTNLNHSEKTKYINNYWEQEELMKIPLSIKNLLNNKLEMVK</sequence>
<organism evidence="1 2">
    <name type="scientific">Kaistella haifensis DSM 19056</name>
    <dbReference type="NCBI Taxonomy" id="1450526"/>
    <lineage>
        <taxon>Bacteria</taxon>
        <taxon>Pseudomonadati</taxon>
        <taxon>Bacteroidota</taxon>
        <taxon>Flavobacteriia</taxon>
        <taxon>Flavobacteriales</taxon>
        <taxon>Weeksellaceae</taxon>
        <taxon>Chryseobacterium group</taxon>
        <taxon>Kaistella</taxon>
    </lineage>
</organism>
<protein>
    <submittedName>
        <fullName evidence="1">Uncharacterized protein</fullName>
    </submittedName>
</protein>
<dbReference type="EMBL" id="JASZ02000007">
    <property type="protein sequence ID" value="OWK98649.1"/>
    <property type="molecule type" value="Genomic_DNA"/>
</dbReference>
<accession>A0A246BB83</accession>
<reference evidence="1 2" key="1">
    <citation type="submission" date="2017-05" db="EMBL/GenBank/DDBJ databases">
        <title>Genome of Chryseobacterium haifense.</title>
        <authorList>
            <person name="Newman J.D."/>
        </authorList>
    </citation>
    <scope>NUCLEOTIDE SEQUENCE [LARGE SCALE GENOMIC DNA]</scope>
    <source>
        <strain evidence="1 2">DSM 19056</strain>
    </source>
</reference>
<dbReference type="AlphaFoldDB" id="A0A246BB83"/>
<name>A0A246BB83_9FLAO</name>
<dbReference type="Proteomes" id="UP000197587">
    <property type="component" value="Unassembled WGS sequence"/>
</dbReference>
<keyword evidence="2" id="KW-1185">Reference proteome</keyword>
<comment type="caution">
    <text evidence="1">The sequence shown here is derived from an EMBL/GenBank/DDBJ whole genome shotgun (WGS) entry which is preliminary data.</text>
</comment>
<dbReference type="RefSeq" id="WP_088263746.1">
    <property type="nucleotide sequence ID" value="NZ_JASZ02000007.1"/>
</dbReference>
<evidence type="ECO:0000313" key="2">
    <source>
        <dbReference type="Proteomes" id="UP000197587"/>
    </source>
</evidence>
<proteinExistence type="predicted"/>
<gene>
    <name evidence="1" type="ORF">AP75_05015</name>
</gene>
<evidence type="ECO:0000313" key="1">
    <source>
        <dbReference type="EMBL" id="OWK98649.1"/>
    </source>
</evidence>